<sequence length="300" mass="33162">MPLFLPHDTALNDHSLDTLIDLVDPESRVDVRKFRFLRDARRCICGRLLALHVASTRLDQPWTALSFRKSERGRPYLERSEPPEHAYDYNTSHDGELVAVVSVLEPRPASTSPFPGSTAPSPRVGVDVMRIRNPWDGTSVDEFVSGVAEQLAPRELSALSRFGAGPGSDARRLRHVLALWTLKEAFVKATGEGLHRDLRSVSFKLKLDAGMGESGEGHEARRVGEGTLEGRKMDGWRFSLVEVGEDAGSSEAHEQQTYWLAVTEQATGGNGDVSLALRRPEWVREVALAEIVALARDDAF</sequence>
<dbReference type="EMBL" id="KQ474079">
    <property type="protein sequence ID" value="KPV74640.1"/>
    <property type="molecule type" value="Genomic_DNA"/>
</dbReference>
<dbReference type="OrthoDB" id="26719at2759"/>
<dbReference type="AlphaFoldDB" id="A0A194S293"/>
<dbReference type="EC" id="2.7.8.7" evidence="1"/>
<dbReference type="GeneID" id="28974807"/>
<dbReference type="Gene3D" id="3.90.470.20">
    <property type="entry name" value="4'-phosphopantetheinyl transferase domain"/>
    <property type="match status" value="2"/>
</dbReference>
<name>A0A194S293_RHOGW</name>
<protein>
    <recommendedName>
        <fullName evidence="1">holo-[acyl-carrier-protein] synthase</fullName>
        <ecNumber evidence="1">2.7.8.7</ecNumber>
    </recommendedName>
</protein>
<evidence type="ECO:0000313" key="6">
    <source>
        <dbReference type="Proteomes" id="UP000053890"/>
    </source>
</evidence>
<proteinExistence type="predicted"/>
<dbReference type="RefSeq" id="XP_018270689.1">
    <property type="nucleotide sequence ID" value="XM_018414359.1"/>
</dbReference>
<gene>
    <name evidence="5" type="ORF">RHOBADRAFT_44154</name>
</gene>
<evidence type="ECO:0000259" key="4">
    <source>
        <dbReference type="Pfam" id="PF22624"/>
    </source>
</evidence>
<dbReference type="GO" id="GO:0008897">
    <property type="term" value="F:holo-[acyl-carrier-protein] synthase activity"/>
    <property type="evidence" value="ECO:0007669"/>
    <property type="project" value="UniProtKB-EC"/>
</dbReference>
<dbReference type="GO" id="GO:0019878">
    <property type="term" value="P:lysine biosynthetic process via aminoadipic acid"/>
    <property type="evidence" value="ECO:0007669"/>
    <property type="project" value="TreeGrafter"/>
</dbReference>
<dbReference type="InterPro" id="IPR037143">
    <property type="entry name" value="4-PPantetheinyl_Trfase_dom_sf"/>
</dbReference>
<feature type="domain" description="4'-phosphopantetheinyl transferase N-terminal" evidence="4">
    <location>
        <begin position="14"/>
        <end position="102"/>
    </location>
</feature>
<keyword evidence="6" id="KW-1185">Reference proteome</keyword>
<keyword evidence="2" id="KW-0808">Transferase</keyword>
<dbReference type="SUPFAM" id="SSF56214">
    <property type="entry name" value="4'-phosphopantetheinyl transferase"/>
    <property type="match status" value="2"/>
</dbReference>
<dbReference type="PANTHER" id="PTHR12215">
    <property type="entry name" value="PHOSPHOPANTETHEINE TRANSFERASE"/>
    <property type="match status" value="1"/>
</dbReference>
<feature type="domain" description="4'-phosphopantetheinyl transferase" evidence="3">
    <location>
        <begin position="123"/>
        <end position="206"/>
    </location>
</feature>
<dbReference type="GO" id="GO:0005829">
    <property type="term" value="C:cytosol"/>
    <property type="evidence" value="ECO:0007669"/>
    <property type="project" value="TreeGrafter"/>
</dbReference>
<dbReference type="GO" id="GO:0000287">
    <property type="term" value="F:magnesium ion binding"/>
    <property type="evidence" value="ECO:0007669"/>
    <property type="project" value="InterPro"/>
</dbReference>
<dbReference type="InterPro" id="IPR008278">
    <property type="entry name" value="4-PPantetheinyl_Trfase_dom"/>
</dbReference>
<dbReference type="Proteomes" id="UP000053890">
    <property type="component" value="Unassembled WGS sequence"/>
</dbReference>
<accession>A0A194S293</accession>
<dbReference type="InterPro" id="IPR055066">
    <property type="entry name" value="AASDHPPT_N"/>
</dbReference>
<reference evidence="5 6" key="1">
    <citation type="journal article" date="2015" name="Front. Microbiol.">
        <title>Genome sequence of the plant growth promoting endophytic yeast Rhodotorula graminis WP1.</title>
        <authorList>
            <person name="Firrincieli A."/>
            <person name="Otillar R."/>
            <person name="Salamov A."/>
            <person name="Schmutz J."/>
            <person name="Khan Z."/>
            <person name="Redman R.S."/>
            <person name="Fleck N.D."/>
            <person name="Lindquist E."/>
            <person name="Grigoriev I.V."/>
            <person name="Doty S.L."/>
        </authorList>
    </citation>
    <scope>NUCLEOTIDE SEQUENCE [LARGE SCALE GENOMIC DNA]</scope>
    <source>
        <strain evidence="5 6">WP1</strain>
    </source>
</reference>
<dbReference type="InterPro" id="IPR050559">
    <property type="entry name" value="P-Pant_transferase_sf"/>
</dbReference>
<evidence type="ECO:0000313" key="5">
    <source>
        <dbReference type="EMBL" id="KPV74640.1"/>
    </source>
</evidence>
<dbReference type="Pfam" id="PF01648">
    <property type="entry name" value="ACPS"/>
    <property type="match status" value="1"/>
</dbReference>
<evidence type="ECO:0000259" key="3">
    <source>
        <dbReference type="Pfam" id="PF01648"/>
    </source>
</evidence>
<dbReference type="Pfam" id="PF22624">
    <property type="entry name" value="AASDHPPT_N"/>
    <property type="match status" value="1"/>
</dbReference>
<dbReference type="STRING" id="578459.A0A194S293"/>
<dbReference type="PANTHER" id="PTHR12215:SF10">
    <property type="entry name" value="L-AMINOADIPATE-SEMIALDEHYDE DEHYDROGENASE-PHOSPHOPANTETHEINYL TRANSFERASE"/>
    <property type="match status" value="1"/>
</dbReference>
<evidence type="ECO:0000256" key="1">
    <source>
        <dbReference type="ARBA" id="ARBA00013172"/>
    </source>
</evidence>
<evidence type="ECO:0000256" key="2">
    <source>
        <dbReference type="ARBA" id="ARBA00022679"/>
    </source>
</evidence>
<organism evidence="5 6">
    <name type="scientific">Rhodotorula graminis (strain WP1)</name>
    <dbReference type="NCBI Taxonomy" id="578459"/>
    <lineage>
        <taxon>Eukaryota</taxon>
        <taxon>Fungi</taxon>
        <taxon>Dikarya</taxon>
        <taxon>Basidiomycota</taxon>
        <taxon>Pucciniomycotina</taxon>
        <taxon>Microbotryomycetes</taxon>
        <taxon>Sporidiobolales</taxon>
        <taxon>Sporidiobolaceae</taxon>
        <taxon>Rhodotorula</taxon>
    </lineage>
</organism>